<evidence type="ECO:0000313" key="1">
    <source>
        <dbReference type="EMBL" id="TYK54740.1"/>
    </source>
</evidence>
<dbReference type="Gene3D" id="2.60.40.4150">
    <property type="entry name" value="Type VI secretion system, lipoprotein SciN"/>
    <property type="match status" value="1"/>
</dbReference>
<evidence type="ECO:0000313" key="2">
    <source>
        <dbReference type="Proteomes" id="UP000324029"/>
    </source>
</evidence>
<dbReference type="NCBIfam" id="TIGR03352">
    <property type="entry name" value="VI_chp_3"/>
    <property type="match status" value="1"/>
</dbReference>
<organism evidence="1 2">
    <name type="scientific">Pseudomonas synxantha</name>
    <dbReference type="NCBI Taxonomy" id="47883"/>
    <lineage>
        <taxon>Bacteria</taxon>
        <taxon>Pseudomonadati</taxon>
        <taxon>Pseudomonadota</taxon>
        <taxon>Gammaproteobacteria</taxon>
        <taxon>Pseudomonadales</taxon>
        <taxon>Pseudomonadaceae</taxon>
        <taxon>Pseudomonas</taxon>
    </lineage>
</organism>
<dbReference type="PANTHER" id="PTHR37625">
    <property type="entry name" value="OUTER MEMBRANE LIPOPROTEIN-RELATED"/>
    <property type="match status" value="1"/>
</dbReference>
<dbReference type="InterPro" id="IPR017734">
    <property type="entry name" value="T6SS_SciN"/>
</dbReference>
<dbReference type="PANTHER" id="PTHR37625:SF4">
    <property type="entry name" value="OUTER MEMBRANE LIPOPROTEIN"/>
    <property type="match status" value="1"/>
</dbReference>
<gene>
    <name evidence="1" type="primary">tssJ</name>
    <name evidence="1" type="ORF">FXO26_25955</name>
</gene>
<accession>A0A5D3G3S4</accession>
<proteinExistence type="predicted"/>
<comment type="caution">
    <text evidence="1">The sequence shown here is derived from an EMBL/GenBank/DDBJ whole genome shotgun (WGS) entry which is preliminary data.</text>
</comment>
<reference evidence="1 2" key="2">
    <citation type="submission" date="2019-08" db="EMBL/GenBank/DDBJ databases">
        <authorList>
            <person name="Brilhante M."/>
            <person name="Perreten V."/>
        </authorList>
    </citation>
    <scope>NUCLEOTIDE SEQUENCE [LARGE SCALE GENOMIC DNA]</scope>
    <source>
        <strain evidence="1 2">MCP106</strain>
    </source>
</reference>
<dbReference type="EMBL" id="VSRO01000017">
    <property type="protein sequence ID" value="TYK54740.1"/>
    <property type="molecule type" value="Genomic_DNA"/>
</dbReference>
<name>A0A5D3G3S4_9PSED</name>
<dbReference type="Pfam" id="PF12790">
    <property type="entry name" value="T6SS-SciN"/>
    <property type="match status" value="1"/>
</dbReference>
<reference evidence="1 2" key="1">
    <citation type="submission" date="2019-08" db="EMBL/GenBank/DDBJ databases">
        <title>Subclass B2 metallo-beta lactamase from Pseudomonas synxantha.</title>
        <authorList>
            <person name="Poirel L."/>
            <person name="Palmieri M."/>
            <person name="Masseron A."/>
            <person name="Perreten V."/>
            <person name="Nordman P."/>
        </authorList>
    </citation>
    <scope>NUCLEOTIDE SEQUENCE [LARGE SCALE GENOMIC DNA]</scope>
    <source>
        <strain evidence="1 2">MCP106</strain>
    </source>
</reference>
<protein>
    <submittedName>
        <fullName evidence="1">Type VI secretion system lipoprotein TssJ</fullName>
    </submittedName>
</protein>
<sequence length="212" mass="24116">MASKSRLTALQRSISTAVAVVLLPVLMQLSPSLQHCRRKPTMVRLESLARWWLASGLLACMTGCIFLAEPVPEPVADPHLTLALQTSLDANRNLYGRPSPVRVQVFQLRRRQAFEQASLAQLSSAAEQVLRADWLGQEVVVLRPGERYRYHFIPESRMRYIGIIAEYRDIDQARWRAITLLDQRKTPELSVQIGRHAIEFMAPSMIELQTND</sequence>
<dbReference type="InterPro" id="IPR038706">
    <property type="entry name" value="Type_VI_SciN-like_sf"/>
</dbReference>
<dbReference type="Proteomes" id="UP000324029">
    <property type="component" value="Unassembled WGS sequence"/>
</dbReference>
<dbReference type="AlphaFoldDB" id="A0A5D3G3S4"/>
<keyword evidence="1" id="KW-0449">Lipoprotein</keyword>